<gene>
    <name evidence="5" type="primary">phnF</name>
    <name evidence="5" type="ORF">HZU75_14185</name>
</gene>
<evidence type="ECO:0000259" key="4">
    <source>
        <dbReference type="PROSITE" id="PS50949"/>
    </source>
</evidence>
<name>A0A7D5Z8I4_9NEIS</name>
<evidence type="ECO:0000256" key="2">
    <source>
        <dbReference type="ARBA" id="ARBA00023125"/>
    </source>
</evidence>
<feature type="domain" description="HTH gntR-type" evidence="4">
    <location>
        <begin position="5"/>
        <end position="71"/>
    </location>
</feature>
<accession>A0A7D5Z8I4</accession>
<evidence type="ECO:0000256" key="3">
    <source>
        <dbReference type="ARBA" id="ARBA00023163"/>
    </source>
</evidence>
<dbReference type="PANTHER" id="PTHR44846">
    <property type="entry name" value="MANNOSYL-D-GLYCERATE TRANSPORT/METABOLISM SYSTEM REPRESSOR MNGR-RELATED"/>
    <property type="match status" value="1"/>
</dbReference>
<dbReference type="GO" id="GO:0003677">
    <property type="term" value="F:DNA binding"/>
    <property type="evidence" value="ECO:0007669"/>
    <property type="project" value="UniProtKB-KW"/>
</dbReference>
<reference evidence="5 6" key="1">
    <citation type="journal article" date="2016" name="Int. J. Syst. Evol. Microbiol.">
        <title>Chitinibacter fontanus sp. nov., isolated from a spring.</title>
        <authorList>
            <person name="Sheu S.Y."/>
            <person name="Li Y.S."/>
            <person name="Young C.C."/>
            <person name="Chen W.M."/>
        </authorList>
    </citation>
    <scope>NUCLEOTIDE SEQUENCE [LARGE SCALE GENOMIC DNA]</scope>
    <source>
        <strain evidence="5 6">STM-7</strain>
    </source>
</reference>
<dbReference type="CDD" id="cd07377">
    <property type="entry name" value="WHTH_GntR"/>
    <property type="match status" value="1"/>
</dbReference>
<dbReference type="NCBIfam" id="TIGR02325">
    <property type="entry name" value="C_P_lyase_phnF"/>
    <property type="match status" value="1"/>
</dbReference>
<dbReference type="Gene3D" id="1.10.10.10">
    <property type="entry name" value="Winged helix-like DNA-binding domain superfamily/Winged helix DNA-binding domain"/>
    <property type="match status" value="1"/>
</dbReference>
<dbReference type="Pfam" id="PF07702">
    <property type="entry name" value="UTRA"/>
    <property type="match status" value="1"/>
</dbReference>
<dbReference type="Proteomes" id="UP000510822">
    <property type="component" value="Chromosome"/>
</dbReference>
<dbReference type="InterPro" id="IPR036388">
    <property type="entry name" value="WH-like_DNA-bd_sf"/>
</dbReference>
<keyword evidence="3" id="KW-0804">Transcription</keyword>
<dbReference type="SMART" id="SM00866">
    <property type="entry name" value="UTRA"/>
    <property type="match status" value="1"/>
</dbReference>
<dbReference type="InterPro" id="IPR028978">
    <property type="entry name" value="Chorismate_lyase_/UTRA_dom_sf"/>
</dbReference>
<dbReference type="EMBL" id="CP058952">
    <property type="protein sequence ID" value="QLI82583.1"/>
    <property type="molecule type" value="Genomic_DNA"/>
</dbReference>
<keyword evidence="2" id="KW-0238">DNA-binding</keyword>
<evidence type="ECO:0000313" key="6">
    <source>
        <dbReference type="Proteomes" id="UP000510822"/>
    </source>
</evidence>
<dbReference type="PANTHER" id="PTHR44846:SF1">
    <property type="entry name" value="MANNOSYL-D-GLYCERATE TRANSPORT_METABOLISM SYSTEM REPRESSOR MNGR-RELATED"/>
    <property type="match status" value="1"/>
</dbReference>
<dbReference type="InterPro" id="IPR000524">
    <property type="entry name" value="Tscrpt_reg_HTH_GntR"/>
</dbReference>
<sequence length="236" mass="26485">MKKNPAKWQQISTVLSDEIARKQLTGQLPIEPLLAERFMVNRHTVRRALQELELLGLVRIEQGRGTFVQEDLIAYRMGHRARFSHSLAAQSLVGQTKILKHAFEIASEEVCKMLAIPLGSEVLRIDAHDYAEGQVVGVTTEFLPLPRFVHFAELLEQYGVMSEALRASGIVGMSRKMSRITARLPRPEVAAQLAQPKTQPILYVESVYQDGEGQILEYGITRFAANAIQLVLEPEI</sequence>
<dbReference type="SUPFAM" id="SSF46785">
    <property type="entry name" value="Winged helix' DNA-binding domain"/>
    <property type="match status" value="1"/>
</dbReference>
<proteinExistence type="predicted"/>
<dbReference type="KEGG" id="cfon:HZU75_14185"/>
<organism evidence="5 6">
    <name type="scientific">Chitinibacter fontanus</name>
    <dbReference type="NCBI Taxonomy" id="1737446"/>
    <lineage>
        <taxon>Bacteria</taxon>
        <taxon>Pseudomonadati</taxon>
        <taxon>Pseudomonadota</taxon>
        <taxon>Betaproteobacteria</taxon>
        <taxon>Neisseriales</taxon>
        <taxon>Chitinibacteraceae</taxon>
        <taxon>Chitinibacter</taxon>
    </lineage>
</organism>
<dbReference type="AlphaFoldDB" id="A0A7D5Z8I4"/>
<dbReference type="SMART" id="SM00345">
    <property type="entry name" value="HTH_GNTR"/>
    <property type="match status" value="1"/>
</dbReference>
<dbReference type="RefSeq" id="WP_180306659.1">
    <property type="nucleotide sequence ID" value="NZ_CP058952.1"/>
</dbReference>
<dbReference type="SUPFAM" id="SSF64288">
    <property type="entry name" value="Chorismate lyase-like"/>
    <property type="match status" value="1"/>
</dbReference>
<dbReference type="GO" id="GO:0045892">
    <property type="term" value="P:negative regulation of DNA-templated transcription"/>
    <property type="evidence" value="ECO:0007669"/>
    <property type="project" value="TreeGrafter"/>
</dbReference>
<dbReference type="PRINTS" id="PR00035">
    <property type="entry name" value="HTHGNTR"/>
</dbReference>
<keyword evidence="1" id="KW-0805">Transcription regulation</keyword>
<keyword evidence="6" id="KW-1185">Reference proteome</keyword>
<dbReference type="InterPro" id="IPR050679">
    <property type="entry name" value="Bact_HTH_transcr_reg"/>
</dbReference>
<dbReference type="PROSITE" id="PS50949">
    <property type="entry name" value="HTH_GNTR"/>
    <property type="match status" value="1"/>
</dbReference>
<dbReference type="Gene3D" id="3.40.1410.10">
    <property type="entry name" value="Chorismate lyase-like"/>
    <property type="match status" value="1"/>
</dbReference>
<dbReference type="InterPro" id="IPR036390">
    <property type="entry name" value="WH_DNA-bd_sf"/>
</dbReference>
<dbReference type="Pfam" id="PF00392">
    <property type="entry name" value="GntR"/>
    <property type="match status" value="1"/>
</dbReference>
<protein>
    <submittedName>
        <fullName evidence="5">Phosphonate metabolism transcriptional regulator PhnF</fullName>
    </submittedName>
</protein>
<dbReference type="InterPro" id="IPR011663">
    <property type="entry name" value="UTRA"/>
</dbReference>
<evidence type="ECO:0000256" key="1">
    <source>
        <dbReference type="ARBA" id="ARBA00023015"/>
    </source>
</evidence>
<evidence type="ECO:0000313" key="5">
    <source>
        <dbReference type="EMBL" id="QLI82583.1"/>
    </source>
</evidence>
<dbReference type="InterPro" id="IPR012702">
    <property type="entry name" value="CP_lyase_PhnF"/>
</dbReference>
<dbReference type="GO" id="GO:0003700">
    <property type="term" value="F:DNA-binding transcription factor activity"/>
    <property type="evidence" value="ECO:0007669"/>
    <property type="project" value="InterPro"/>
</dbReference>